<dbReference type="InterPro" id="IPR032282">
    <property type="entry name" value="HAGH_C"/>
</dbReference>
<dbReference type="CDD" id="cd07723">
    <property type="entry name" value="hydroxyacylglutathione_hydrolase_MBL-fold"/>
    <property type="match status" value="1"/>
</dbReference>
<evidence type="ECO:0000256" key="7">
    <source>
        <dbReference type="HAMAP-Rule" id="MF_01374"/>
    </source>
</evidence>
<organism evidence="9 10">
    <name type="scientific">Aquabacterium commune</name>
    <dbReference type="NCBI Taxonomy" id="70586"/>
    <lineage>
        <taxon>Bacteria</taxon>
        <taxon>Pseudomonadati</taxon>
        <taxon>Pseudomonadota</taxon>
        <taxon>Betaproteobacteria</taxon>
        <taxon>Burkholderiales</taxon>
        <taxon>Aquabacterium</taxon>
    </lineage>
</organism>
<dbReference type="UniPathway" id="UPA00619">
    <property type="reaction ID" value="UER00676"/>
</dbReference>
<evidence type="ECO:0000256" key="2">
    <source>
        <dbReference type="ARBA" id="ARBA00004963"/>
    </source>
</evidence>
<feature type="binding site" evidence="7">
    <location>
        <position position="62"/>
    </location>
    <ligand>
        <name>Zn(2+)</name>
        <dbReference type="ChEBI" id="CHEBI:29105"/>
        <label>2</label>
    </ligand>
</feature>
<name>A0A4R6R8L3_9BURK</name>
<dbReference type="Gene3D" id="3.60.15.10">
    <property type="entry name" value="Ribonuclease Z/Hydroxyacylglutathione hydrolase-like"/>
    <property type="match status" value="1"/>
</dbReference>
<dbReference type="PANTHER" id="PTHR43705">
    <property type="entry name" value="HYDROXYACYLGLUTATHIONE HYDROLASE"/>
    <property type="match status" value="1"/>
</dbReference>
<dbReference type="InterPro" id="IPR036866">
    <property type="entry name" value="RibonucZ/Hydroxyglut_hydro"/>
</dbReference>
<sequence>MGSTLLMDLLALPAFTDNYIWMLHNGREALVIDPGDAAPVQQALSDAGLTLSAILVTHHHMDHVGGLAALQREGLPVYGPRHEDIAGITHPLGEGDTLTWRGLDMQVLDVPGHTRGHIAYFLPDGLGSLDPDPLLFAGDTLFSAGCGRVFDGTIEQLYDSLSKLSRLPDATRICCTHEYTLGNLRFAQAVEPHNPALVSHTAHCEALRAQSLPTLPSTLRVEKGINPFLRCTQSDVVASALQHGAEDARPQAIFAALRQWKNRF</sequence>
<comment type="function">
    <text evidence="7">Thiolesterase that catalyzes the hydrolysis of S-D-lactoyl-glutathione to form glutathione and D-lactic acid.</text>
</comment>
<dbReference type="PIRSF" id="PIRSF005457">
    <property type="entry name" value="Glx"/>
    <property type="match status" value="1"/>
</dbReference>
<accession>A0A4R6R8L3</accession>
<feature type="binding site" evidence="7">
    <location>
        <position position="60"/>
    </location>
    <ligand>
        <name>Zn(2+)</name>
        <dbReference type="ChEBI" id="CHEBI:29105"/>
        <label>1</label>
    </ligand>
</feature>
<protein>
    <recommendedName>
        <fullName evidence="7">Hydroxyacylglutathione hydrolase</fullName>
        <ecNumber evidence="7">3.1.2.6</ecNumber>
    </recommendedName>
    <alternativeName>
        <fullName evidence="7">Glyoxalase II</fullName>
        <shortName evidence="7">Glx II</shortName>
    </alternativeName>
</protein>
<evidence type="ECO:0000256" key="6">
    <source>
        <dbReference type="ARBA" id="ARBA00022833"/>
    </source>
</evidence>
<dbReference type="InterPro" id="IPR001279">
    <property type="entry name" value="Metallo-B-lactamas"/>
</dbReference>
<dbReference type="SUPFAM" id="SSF56281">
    <property type="entry name" value="Metallo-hydrolase/oxidoreductase"/>
    <property type="match status" value="1"/>
</dbReference>
<evidence type="ECO:0000259" key="8">
    <source>
        <dbReference type="SMART" id="SM00849"/>
    </source>
</evidence>
<gene>
    <name evidence="7" type="primary">gloB</name>
    <name evidence="9" type="ORF">EV672_106235</name>
</gene>
<feature type="binding site" evidence="7">
    <location>
        <position position="177"/>
    </location>
    <ligand>
        <name>Zn(2+)</name>
        <dbReference type="ChEBI" id="CHEBI:29105"/>
        <label>2</label>
    </ligand>
</feature>
<evidence type="ECO:0000256" key="3">
    <source>
        <dbReference type="ARBA" id="ARBA00006759"/>
    </source>
</evidence>
<comment type="caution">
    <text evidence="9">The sequence shown here is derived from an EMBL/GenBank/DDBJ whole genome shotgun (WGS) entry which is preliminary data.</text>
</comment>
<dbReference type="Proteomes" id="UP000294593">
    <property type="component" value="Unassembled WGS sequence"/>
</dbReference>
<evidence type="ECO:0000313" key="9">
    <source>
        <dbReference type="EMBL" id="TDP82272.1"/>
    </source>
</evidence>
<dbReference type="InterPro" id="IPR050110">
    <property type="entry name" value="Glyoxalase_II_hydrolase"/>
</dbReference>
<comment type="cofactor">
    <cofactor evidence="7">
        <name>Zn(2+)</name>
        <dbReference type="ChEBI" id="CHEBI:29105"/>
    </cofactor>
    <text evidence="7">Binds 2 Zn(2+) ions per subunit.</text>
</comment>
<comment type="pathway">
    <text evidence="2 7">Secondary metabolite metabolism; methylglyoxal degradation; (R)-lactate from methylglyoxal: step 2/2.</text>
</comment>
<dbReference type="EMBL" id="SNXW01000006">
    <property type="protein sequence ID" value="TDP82272.1"/>
    <property type="molecule type" value="Genomic_DNA"/>
</dbReference>
<comment type="similarity">
    <text evidence="3 7">Belongs to the metallo-beta-lactamase superfamily. Glyoxalase II family.</text>
</comment>
<dbReference type="InterPro" id="IPR017782">
    <property type="entry name" value="Hydroxyacylglutathione_Hdrlase"/>
</dbReference>
<keyword evidence="6 7" id="KW-0862">Zinc</keyword>
<feature type="binding site" evidence="7">
    <location>
        <position position="113"/>
    </location>
    <ligand>
        <name>Zn(2+)</name>
        <dbReference type="ChEBI" id="CHEBI:29105"/>
        <label>1</label>
    </ligand>
</feature>
<dbReference type="InterPro" id="IPR035680">
    <property type="entry name" value="Clx_II_MBL"/>
</dbReference>
<evidence type="ECO:0000256" key="1">
    <source>
        <dbReference type="ARBA" id="ARBA00001623"/>
    </source>
</evidence>
<dbReference type="Pfam" id="PF00753">
    <property type="entry name" value="Lactamase_B"/>
    <property type="match status" value="1"/>
</dbReference>
<keyword evidence="5 7" id="KW-0378">Hydrolase</keyword>
<reference evidence="9 10" key="1">
    <citation type="submission" date="2019-03" db="EMBL/GenBank/DDBJ databases">
        <title>Genomic Encyclopedia of Type Strains, Phase IV (KMG-IV): sequencing the most valuable type-strain genomes for metagenomic binning, comparative biology and taxonomic classification.</title>
        <authorList>
            <person name="Goeker M."/>
        </authorList>
    </citation>
    <scope>NUCLEOTIDE SEQUENCE [LARGE SCALE GENOMIC DNA]</scope>
    <source>
        <strain evidence="9 10">DSM 11901</strain>
    </source>
</reference>
<evidence type="ECO:0000256" key="4">
    <source>
        <dbReference type="ARBA" id="ARBA00022723"/>
    </source>
</evidence>
<comment type="catalytic activity">
    <reaction evidence="1 7">
        <text>an S-(2-hydroxyacyl)glutathione + H2O = a 2-hydroxy carboxylate + glutathione + H(+)</text>
        <dbReference type="Rhea" id="RHEA:21864"/>
        <dbReference type="ChEBI" id="CHEBI:15377"/>
        <dbReference type="ChEBI" id="CHEBI:15378"/>
        <dbReference type="ChEBI" id="CHEBI:57925"/>
        <dbReference type="ChEBI" id="CHEBI:58896"/>
        <dbReference type="ChEBI" id="CHEBI:71261"/>
        <dbReference type="EC" id="3.1.2.6"/>
    </reaction>
</comment>
<proteinExistence type="inferred from homology"/>
<dbReference type="AlphaFoldDB" id="A0A4R6R8L3"/>
<feature type="binding site" evidence="7">
    <location>
        <position position="58"/>
    </location>
    <ligand>
        <name>Zn(2+)</name>
        <dbReference type="ChEBI" id="CHEBI:29105"/>
        <label>1</label>
    </ligand>
</feature>
<dbReference type="SMART" id="SM00849">
    <property type="entry name" value="Lactamase_B"/>
    <property type="match status" value="1"/>
</dbReference>
<dbReference type="Pfam" id="PF16123">
    <property type="entry name" value="HAGH_C"/>
    <property type="match status" value="1"/>
</dbReference>
<feature type="domain" description="Metallo-beta-lactamase" evidence="8">
    <location>
        <begin position="17"/>
        <end position="177"/>
    </location>
</feature>
<keyword evidence="4 7" id="KW-0479">Metal-binding</keyword>
<dbReference type="GO" id="GO:0019243">
    <property type="term" value="P:methylglyoxal catabolic process to D-lactate via S-lactoyl-glutathione"/>
    <property type="evidence" value="ECO:0007669"/>
    <property type="project" value="UniProtKB-UniRule"/>
</dbReference>
<dbReference type="PANTHER" id="PTHR43705:SF1">
    <property type="entry name" value="HYDROXYACYLGLUTATHIONE HYDROLASE GLOB"/>
    <property type="match status" value="1"/>
</dbReference>
<dbReference type="GO" id="GO:0046872">
    <property type="term" value="F:metal ion binding"/>
    <property type="evidence" value="ECO:0007669"/>
    <property type="project" value="UniProtKB-KW"/>
</dbReference>
<dbReference type="HAMAP" id="MF_01374">
    <property type="entry name" value="Glyoxalase_2"/>
    <property type="match status" value="1"/>
</dbReference>
<dbReference type="GO" id="GO:0004416">
    <property type="term" value="F:hydroxyacylglutathione hydrolase activity"/>
    <property type="evidence" value="ECO:0007669"/>
    <property type="project" value="UniProtKB-UniRule"/>
</dbReference>
<comment type="subunit">
    <text evidence="7">Monomer.</text>
</comment>
<feature type="binding site" evidence="7">
    <location>
        <position position="139"/>
    </location>
    <ligand>
        <name>Zn(2+)</name>
        <dbReference type="ChEBI" id="CHEBI:29105"/>
        <label>1</label>
    </ligand>
</feature>
<feature type="binding site" evidence="7">
    <location>
        <position position="63"/>
    </location>
    <ligand>
        <name>Zn(2+)</name>
        <dbReference type="ChEBI" id="CHEBI:29105"/>
        <label>2</label>
    </ligand>
</feature>
<keyword evidence="10" id="KW-1185">Reference proteome</keyword>
<dbReference type="EC" id="3.1.2.6" evidence="7"/>
<evidence type="ECO:0000313" key="10">
    <source>
        <dbReference type="Proteomes" id="UP000294593"/>
    </source>
</evidence>
<evidence type="ECO:0000256" key="5">
    <source>
        <dbReference type="ARBA" id="ARBA00022801"/>
    </source>
</evidence>
<dbReference type="NCBIfam" id="TIGR03413">
    <property type="entry name" value="GSH_gloB"/>
    <property type="match status" value="1"/>
</dbReference>
<feature type="binding site" evidence="7">
    <location>
        <position position="139"/>
    </location>
    <ligand>
        <name>Zn(2+)</name>
        <dbReference type="ChEBI" id="CHEBI:29105"/>
        <label>2</label>
    </ligand>
</feature>